<evidence type="ECO:0000313" key="2">
    <source>
        <dbReference type="Proteomes" id="UP001189624"/>
    </source>
</evidence>
<gene>
    <name evidence="1" type="ORF">AYBTSS11_LOCUS3943</name>
</gene>
<evidence type="ECO:0000313" key="1">
    <source>
        <dbReference type="EMBL" id="CAJ1926021.1"/>
    </source>
</evidence>
<reference evidence="1" key="1">
    <citation type="submission" date="2023-10" db="EMBL/GenBank/DDBJ databases">
        <authorList>
            <person name="Domelevo Entfellner J.-B."/>
        </authorList>
    </citation>
    <scope>NUCLEOTIDE SEQUENCE</scope>
</reference>
<protein>
    <submittedName>
        <fullName evidence="1">Uncharacterized protein</fullName>
    </submittedName>
</protein>
<accession>A0AA86V3K9</accession>
<dbReference type="AlphaFoldDB" id="A0AA86V3K9"/>
<proteinExistence type="predicted"/>
<dbReference type="Proteomes" id="UP001189624">
    <property type="component" value="Chromosome 2"/>
</dbReference>
<name>A0AA86V3K9_9FABA</name>
<dbReference type="EMBL" id="OY731399">
    <property type="protein sequence ID" value="CAJ1926021.1"/>
    <property type="molecule type" value="Genomic_DNA"/>
</dbReference>
<dbReference type="Gramene" id="rna-AYBTSS11_LOCUS3943">
    <property type="protein sequence ID" value="CAJ1926021.1"/>
    <property type="gene ID" value="gene-AYBTSS11_LOCUS3943"/>
</dbReference>
<keyword evidence="2" id="KW-1185">Reference proteome</keyword>
<organism evidence="1 2">
    <name type="scientific">Sphenostylis stenocarpa</name>
    <dbReference type="NCBI Taxonomy" id="92480"/>
    <lineage>
        <taxon>Eukaryota</taxon>
        <taxon>Viridiplantae</taxon>
        <taxon>Streptophyta</taxon>
        <taxon>Embryophyta</taxon>
        <taxon>Tracheophyta</taxon>
        <taxon>Spermatophyta</taxon>
        <taxon>Magnoliopsida</taxon>
        <taxon>eudicotyledons</taxon>
        <taxon>Gunneridae</taxon>
        <taxon>Pentapetalae</taxon>
        <taxon>rosids</taxon>
        <taxon>fabids</taxon>
        <taxon>Fabales</taxon>
        <taxon>Fabaceae</taxon>
        <taxon>Papilionoideae</taxon>
        <taxon>50 kb inversion clade</taxon>
        <taxon>NPAAA clade</taxon>
        <taxon>indigoferoid/millettioid clade</taxon>
        <taxon>Phaseoleae</taxon>
        <taxon>Sphenostylis</taxon>
    </lineage>
</organism>
<sequence>MQKSHPHGHVVEYYRTTFVTACTTENNRTFPKSNFPVANNPNRYIDAITVNDFVKSLSVFLSATTIKGTPALLSGTFIAVLS</sequence>